<proteinExistence type="predicted"/>
<name>A0AAD9XLC2_9ROSI</name>
<comment type="caution">
    <text evidence="1">The sequence shown here is derived from an EMBL/GenBank/DDBJ whole genome shotgun (WGS) entry which is preliminary data.</text>
</comment>
<protein>
    <submittedName>
        <fullName evidence="1">Uncharacterized protein</fullName>
    </submittedName>
</protein>
<dbReference type="GO" id="GO:0004566">
    <property type="term" value="F:beta-glucuronidase activity"/>
    <property type="evidence" value="ECO:0007669"/>
    <property type="project" value="TreeGrafter"/>
</dbReference>
<dbReference type="GO" id="GO:0016020">
    <property type="term" value="C:membrane"/>
    <property type="evidence" value="ECO:0007669"/>
    <property type="project" value="InterPro"/>
</dbReference>
<evidence type="ECO:0000313" key="1">
    <source>
        <dbReference type="EMBL" id="KAK2661356.1"/>
    </source>
</evidence>
<feature type="non-terminal residue" evidence="1">
    <location>
        <position position="60"/>
    </location>
</feature>
<reference evidence="1" key="1">
    <citation type="journal article" date="2023" name="Plant J.">
        <title>Genome sequences and population genomics provide insights into the demographic history, inbreeding, and mutation load of two 'living fossil' tree species of Dipteronia.</title>
        <authorList>
            <person name="Feng Y."/>
            <person name="Comes H.P."/>
            <person name="Chen J."/>
            <person name="Zhu S."/>
            <person name="Lu R."/>
            <person name="Zhang X."/>
            <person name="Li P."/>
            <person name="Qiu J."/>
            <person name="Olsen K.M."/>
            <person name="Qiu Y."/>
        </authorList>
    </citation>
    <scope>NUCLEOTIDE SEQUENCE</scope>
    <source>
        <strain evidence="1">KIB01</strain>
    </source>
</reference>
<accession>A0AAD9XLC2</accession>
<dbReference type="Pfam" id="PF03662">
    <property type="entry name" value="Glyco_hydro_79n"/>
    <property type="match status" value="1"/>
</dbReference>
<gene>
    <name evidence="1" type="ORF">Ddye_007889</name>
</gene>
<evidence type="ECO:0000313" key="2">
    <source>
        <dbReference type="Proteomes" id="UP001280121"/>
    </source>
</evidence>
<organism evidence="1 2">
    <name type="scientific">Dipteronia dyeriana</name>
    <dbReference type="NCBI Taxonomy" id="168575"/>
    <lineage>
        <taxon>Eukaryota</taxon>
        <taxon>Viridiplantae</taxon>
        <taxon>Streptophyta</taxon>
        <taxon>Embryophyta</taxon>
        <taxon>Tracheophyta</taxon>
        <taxon>Spermatophyta</taxon>
        <taxon>Magnoliopsida</taxon>
        <taxon>eudicotyledons</taxon>
        <taxon>Gunneridae</taxon>
        <taxon>Pentapetalae</taxon>
        <taxon>rosids</taxon>
        <taxon>malvids</taxon>
        <taxon>Sapindales</taxon>
        <taxon>Sapindaceae</taxon>
        <taxon>Hippocastanoideae</taxon>
        <taxon>Acereae</taxon>
        <taxon>Dipteronia</taxon>
    </lineage>
</organism>
<dbReference type="GO" id="GO:0009505">
    <property type="term" value="C:plant-type cell wall"/>
    <property type="evidence" value="ECO:0007669"/>
    <property type="project" value="TreeGrafter"/>
</dbReference>
<sequence>MFSFTQGCLQIHRWDELNAFFKKSGTIQPDGAKEAWDYTNVESFISYTVKKNYSFHGWEL</sequence>
<dbReference type="AlphaFoldDB" id="A0AAD9XLC2"/>
<dbReference type="EMBL" id="JANJYI010000002">
    <property type="protein sequence ID" value="KAK2661356.1"/>
    <property type="molecule type" value="Genomic_DNA"/>
</dbReference>
<dbReference type="PANTHER" id="PTHR14363:SF17">
    <property type="entry name" value="HEPARANASE-LIKE PROTEIN 3"/>
    <property type="match status" value="1"/>
</dbReference>
<dbReference type="PANTHER" id="PTHR14363">
    <property type="entry name" value="HEPARANASE-RELATED"/>
    <property type="match status" value="1"/>
</dbReference>
<keyword evidence="2" id="KW-1185">Reference proteome</keyword>
<dbReference type="Proteomes" id="UP001280121">
    <property type="component" value="Unassembled WGS sequence"/>
</dbReference>
<dbReference type="InterPro" id="IPR005199">
    <property type="entry name" value="Glyco_hydro_79"/>
</dbReference>